<dbReference type="EMBL" id="NNAY01000550">
    <property type="protein sequence ID" value="OXU27725.1"/>
    <property type="molecule type" value="Genomic_DNA"/>
</dbReference>
<feature type="signal peptide" evidence="2">
    <location>
        <begin position="1"/>
        <end position="20"/>
    </location>
</feature>
<keyword evidence="1" id="KW-1133">Transmembrane helix</keyword>
<proteinExistence type="predicted"/>
<evidence type="ECO:0000313" key="3">
    <source>
        <dbReference type="EMBL" id="OXU27725.1"/>
    </source>
</evidence>
<organism evidence="3 4">
    <name type="scientific">Trichomalopsis sarcophagae</name>
    <dbReference type="NCBI Taxonomy" id="543379"/>
    <lineage>
        <taxon>Eukaryota</taxon>
        <taxon>Metazoa</taxon>
        <taxon>Ecdysozoa</taxon>
        <taxon>Arthropoda</taxon>
        <taxon>Hexapoda</taxon>
        <taxon>Insecta</taxon>
        <taxon>Pterygota</taxon>
        <taxon>Neoptera</taxon>
        <taxon>Endopterygota</taxon>
        <taxon>Hymenoptera</taxon>
        <taxon>Apocrita</taxon>
        <taxon>Proctotrupomorpha</taxon>
        <taxon>Chalcidoidea</taxon>
        <taxon>Pteromalidae</taxon>
        <taxon>Pteromalinae</taxon>
        <taxon>Trichomalopsis</taxon>
    </lineage>
</organism>
<evidence type="ECO:0000256" key="2">
    <source>
        <dbReference type="SAM" id="SignalP"/>
    </source>
</evidence>
<feature type="transmembrane region" description="Helical" evidence="1">
    <location>
        <begin position="411"/>
        <end position="429"/>
    </location>
</feature>
<evidence type="ECO:0000256" key="1">
    <source>
        <dbReference type="SAM" id="Phobius"/>
    </source>
</evidence>
<keyword evidence="1" id="KW-0812">Transmembrane</keyword>
<accession>A0A232FAP0</accession>
<gene>
    <name evidence="3" type="ORF">TSAR_015389</name>
</gene>
<sequence length="624" mass="73409">MKIRYYLLVLAFLTIQELQGNPLASIGGERGKLDFLAIKIAEDISDDYGALIFTPDHPKPLPFYSIFVERILQKSPSMVTKVSHIVNCTLTNLDNNYRKYGAITYIVLYQVENSTEELMLKERYTTKRFIDQVAKTFIFPHEIDRLKCLLVIFDKENNSKVIKEQVIHAWEDVQMLDISVINIIINNGNFSLEYTLHYFMPFENYHIQTIIRPDTIIFPNKLVDANGYPFKIKIAEYMKLDDNGMPKNTRIDEQIAVSFINMALKKLNLTSKFTEDPISVSTPAFTVALTLTNMLWRRNDLLKFDKMIDRDQLFLERKRSSDRYTERLTRLHCFHEHRKIVAVVSVRTDLNLQYPYTLFVYSGIIFTIVCVIACVRKLFSNNDRFWRSFNIFELLTGVSIEVQPRQLIDKIFFMCFALISMVYVADFYSDVLGIKYIRQIVKFDTFKQLYDYNFDIYINSSYKIKAKFFDPTRSYYTDVYAQKILAESEPVSKIGRCLKKLRKNHRVMCISSATEFYDELDEDMEIAKPVFYYEYSFYTMMTLSPYHRELQRIVDRIFETGIGEYLKRPKNIHDYALQDSELRMTTKILVIVITGGCTIAILTFIAEVLAAFYRRQNNFRIDVL</sequence>
<name>A0A232FAP0_9HYME</name>
<feature type="transmembrane region" description="Helical" evidence="1">
    <location>
        <begin position="588"/>
        <end position="613"/>
    </location>
</feature>
<comment type="caution">
    <text evidence="3">The sequence shown here is derived from an EMBL/GenBank/DDBJ whole genome shotgun (WGS) entry which is preliminary data.</text>
</comment>
<feature type="transmembrane region" description="Helical" evidence="1">
    <location>
        <begin position="358"/>
        <end position="379"/>
    </location>
</feature>
<dbReference type="AlphaFoldDB" id="A0A232FAP0"/>
<keyword evidence="1" id="KW-0472">Membrane</keyword>
<reference evidence="3 4" key="1">
    <citation type="journal article" date="2017" name="Curr. Biol.">
        <title>The Evolution of Venom by Co-option of Single-Copy Genes.</title>
        <authorList>
            <person name="Martinson E.O."/>
            <person name="Mrinalini"/>
            <person name="Kelkar Y.D."/>
            <person name="Chang C.H."/>
            <person name="Werren J.H."/>
        </authorList>
    </citation>
    <scope>NUCLEOTIDE SEQUENCE [LARGE SCALE GENOMIC DNA]</scope>
    <source>
        <strain evidence="3 4">Alberta</strain>
        <tissue evidence="3">Whole body</tissue>
    </source>
</reference>
<keyword evidence="2" id="KW-0732">Signal</keyword>
<evidence type="ECO:0000313" key="4">
    <source>
        <dbReference type="Proteomes" id="UP000215335"/>
    </source>
</evidence>
<protein>
    <recommendedName>
        <fullName evidence="5">Ionotropic glutamate receptor C-terminal domain-containing protein</fullName>
    </recommendedName>
</protein>
<keyword evidence="4" id="KW-1185">Reference proteome</keyword>
<feature type="chain" id="PRO_5012263215" description="Ionotropic glutamate receptor C-terminal domain-containing protein" evidence="2">
    <location>
        <begin position="21"/>
        <end position="624"/>
    </location>
</feature>
<evidence type="ECO:0008006" key="5">
    <source>
        <dbReference type="Google" id="ProtNLM"/>
    </source>
</evidence>
<dbReference type="Proteomes" id="UP000215335">
    <property type="component" value="Unassembled WGS sequence"/>
</dbReference>